<gene>
    <name evidence="1" type="ORF">M5K25_006090</name>
</gene>
<name>A0ABD0VAY0_DENTH</name>
<comment type="caution">
    <text evidence="1">The sequence shown here is derived from an EMBL/GenBank/DDBJ whole genome shotgun (WGS) entry which is preliminary data.</text>
</comment>
<accession>A0ABD0VAY0</accession>
<proteinExistence type="predicted"/>
<organism evidence="1 2">
    <name type="scientific">Dendrobium thyrsiflorum</name>
    <name type="common">Pinecone-like raceme dendrobium</name>
    <name type="synonym">Orchid</name>
    <dbReference type="NCBI Taxonomy" id="117978"/>
    <lineage>
        <taxon>Eukaryota</taxon>
        <taxon>Viridiplantae</taxon>
        <taxon>Streptophyta</taxon>
        <taxon>Embryophyta</taxon>
        <taxon>Tracheophyta</taxon>
        <taxon>Spermatophyta</taxon>
        <taxon>Magnoliopsida</taxon>
        <taxon>Liliopsida</taxon>
        <taxon>Asparagales</taxon>
        <taxon>Orchidaceae</taxon>
        <taxon>Epidendroideae</taxon>
        <taxon>Malaxideae</taxon>
        <taxon>Dendrobiinae</taxon>
        <taxon>Dendrobium</taxon>
    </lineage>
</organism>
<dbReference type="Proteomes" id="UP001552299">
    <property type="component" value="Unassembled WGS sequence"/>
</dbReference>
<keyword evidence="2" id="KW-1185">Reference proteome</keyword>
<evidence type="ECO:0000313" key="2">
    <source>
        <dbReference type="Proteomes" id="UP001552299"/>
    </source>
</evidence>
<sequence length="55" mass="5934">MDASRGAIEASYCRRIYGNRLSAEQASGISAGFAELLRHDTSQNSQPTDQVSCVD</sequence>
<dbReference type="EMBL" id="JANQDX010000006">
    <property type="protein sequence ID" value="KAL0922128.1"/>
    <property type="molecule type" value="Genomic_DNA"/>
</dbReference>
<reference evidence="1 2" key="1">
    <citation type="journal article" date="2024" name="Plant Biotechnol. J.">
        <title>Dendrobium thyrsiflorum genome and its molecular insights into genes involved in important horticultural traits.</title>
        <authorList>
            <person name="Chen B."/>
            <person name="Wang J.Y."/>
            <person name="Zheng P.J."/>
            <person name="Li K.L."/>
            <person name="Liang Y.M."/>
            <person name="Chen X.F."/>
            <person name="Zhang C."/>
            <person name="Zhao X."/>
            <person name="He X."/>
            <person name="Zhang G.Q."/>
            <person name="Liu Z.J."/>
            <person name="Xu Q."/>
        </authorList>
    </citation>
    <scope>NUCLEOTIDE SEQUENCE [LARGE SCALE GENOMIC DNA]</scope>
    <source>
        <strain evidence="1">GZMU011</strain>
    </source>
</reference>
<evidence type="ECO:0000313" key="1">
    <source>
        <dbReference type="EMBL" id="KAL0922128.1"/>
    </source>
</evidence>
<dbReference type="AlphaFoldDB" id="A0ABD0VAY0"/>
<protein>
    <submittedName>
        <fullName evidence="1">Uncharacterized protein</fullName>
    </submittedName>
</protein>